<organism evidence="3 4">
    <name type="scientific">Panagrellus redivivus</name>
    <name type="common">Microworm</name>
    <dbReference type="NCBI Taxonomy" id="6233"/>
    <lineage>
        <taxon>Eukaryota</taxon>
        <taxon>Metazoa</taxon>
        <taxon>Ecdysozoa</taxon>
        <taxon>Nematoda</taxon>
        <taxon>Chromadorea</taxon>
        <taxon>Rhabditida</taxon>
        <taxon>Tylenchina</taxon>
        <taxon>Panagrolaimomorpha</taxon>
        <taxon>Panagrolaimoidea</taxon>
        <taxon>Panagrolaimidae</taxon>
        <taxon>Panagrellus</taxon>
    </lineage>
</organism>
<feature type="transmembrane region" description="Helical" evidence="1">
    <location>
        <begin position="67"/>
        <end position="92"/>
    </location>
</feature>
<dbReference type="WBParaSite" id="Pan_g22185.t1">
    <property type="protein sequence ID" value="Pan_g22185.t1"/>
    <property type="gene ID" value="Pan_g22185"/>
</dbReference>
<evidence type="ECO:0000313" key="3">
    <source>
        <dbReference type="Proteomes" id="UP000492821"/>
    </source>
</evidence>
<evidence type="ECO:0000313" key="4">
    <source>
        <dbReference type="WBParaSite" id="Pan_g22185.t1"/>
    </source>
</evidence>
<name>A0A7E4VKW0_PANRE</name>
<keyword evidence="1" id="KW-0472">Membrane</keyword>
<feature type="chain" id="PRO_5028893725" evidence="2">
    <location>
        <begin position="22"/>
        <end position="264"/>
    </location>
</feature>
<proteinExistence type="predicted"/>
<accession>A0A7E4VKW0</accession>
<keyword evidence="1" id="KW-1133">Transmembrane helix</keyword>
<keyword evidence="3" id="KW-1185">Reference proteome</keyword>
<reference evidence="4" key="2">
    <citation type="submission" date="2020-10" db="UniProtKB">
        <authorList>
            <consortium name="WormBaseParasite"/>
        </authorList>
    </citation>
    <scope>IDENTIFICATION</scope>
</reference>
<keyword evidence="2" id="KW-0732">Signal</keyword>
<reference evidence="3" key="1">
    <citation type="journal article" date="2013" name="Genetics">
        <title>The draft genome and transcriptome of Panagrellus redivivus are shaped by the harsh demands of a free-living lifestyle.</title>
        <authorList>
            <person name="Srinivasan J."/>
            <person name="Dillman A.R."/>
            <person name="Macchietto M.G."/>
            <person name="Heikkinen L."/>
            <person name="Lakso M."/>
            <person name="Fracchia K.M."/>
            <person name="Antoshechkin I."/>
            <person name="Mortazavi A."/>
            <person name="Wong G."/>
            <person name="Sternberg P.W."/>
        </authorList>
    </citation>
    <scope>NUCLEOTIDE SEQUENCE [LARGE SCALE GENOMIC DNA]</scope>
    <source>
        <strain evidence="3">MT8872</strain>
    </source>
</reference>
<dbReference type="Proteomes" id="UP000492821">
    <property type="component" value="Unassembled WGS sequence"/>
</dbReference>
<evidence type="ECO:0000256" key="1">
    <source>
        <dbReference type="SAM" id="Phobius"/>
    </source>
</evidence>
<sequence>MTLFLLLVVLQVSFLAMLCQAPCTVSGINVSEEIEDVVVRVETPLLSMNHEPEVSGDCRRPTMQVSFLLLILTIATALVITLLPAVVGICIYKMGWKRPQRRQPKHRDDGTMAVLKGWFQSRRFLCHTVARTTEHRGICRRPSSPPSNIGSAMTLSDLLARAIENEELMPKWLSARPIPSNRELRVFKVFAPIVSNASKATFSDGKKRDVLGSIEVMGTLLCRTWYRCQDPPATGTATSTTVNMKGTMEFRSPRRIDTAPKGLQ</sequence>
<feature type="signal peptide" evidence="2">
    <location>
        <begin position="1"/>
        <end position="21"/>
    </location>
</feature>
<dbReference type="AlphaFoldDB" id="A0A7E4VKW0"/>
<keyword evidence="1" id="KW-0812">Transmembrane</keyword>
<evidence type="ECO:0000256" key="2">
    <source>
        <dbReference type="SAM" id="SignalP"/>
    </source>
</evidence>
<protein>
    <submittedName>
        <fullName evidence="4">Transmembrane protein</fullName>
    </submittedName>
</protein>